<evidence type="ECO:0000313" key="1">
    <source>
        <dbReference type="EMBL" id="KAJ8913181.1"/>
    </source>
</evidence>
<dbReference type="EMBL" id="JANEYG010000100">
    <property type="protein sequence ID" value="KAJ8913181.1"/>
    <property type="molecule type" value="Genomic_DNA"/>
</dbReference>
<accession>A0AAV8VH29</accession>
<keyword evidence="2" id="KW-1185">Reference proteome</keyword>
<dbReference type="SUPFAM" id="SSF56219">
    <property type="entry name" value="DNase I-like"/>
    <property type="match status" value="1"/>
</dbReference>
<dbReference type="Proteomes" id="UP001159042">
    <property type="component" value="Unassembled WGS sequence"/>
</dbReference>
<proteinExistence type="predicted"/>
<dbReference type="InterPro" id="IPR036691">
    <property type="entry name" value="Endo/exonu/phosph_ase_sf"/>
</dbReference>
<gene>
    <name evidence="1" type="ORF">NQ315_009018</name>
</gene>
<comment type="caution">
    <text evidence="1">The sequence shown here is derived from an EMBL/GenBank/DDBJ whole genome shotgun (WGS) entry which is preliminary data.</text>
</comment>
<protein>
    <submittedName>
        <fullName evidence="1">Uncharacterized protein</fullName>
    </submittedName>
</protein>
<dbReference type="AlphaFoldDB" id="A0AAV8VH29"/>
<dbReference type="Gene3D" id="3.60.10.10">
    <property type="entry name" value="Endonuclease/exonuclease/phosphatase"/>
    <property type="match status" value="1"/>
</dbReference>
<sequence length="120" mass="13738">MKFSNRCIQANLQHAKAATYVLSRRFKEEQLDIAFIQEQHRSGPGLKPRACILIRNYIQHFMLTGYCTADVTAAHSIQYIEAGHRPAVTYRDGSLYRLGRLQDFATAWAKELSNNYQESG</sequence>
<reference evidence="1 2" key="1">
    <citation type="journal article" date="2023" name="Insect Mol. Biol.">
        <title>Genome sequencing provides insights into the evolution of gene families encoding plant cell wall-degrading enzymes in longhorned beetles.</title>
        <authorList>
            <person name="Shin N.R."/>
            <person name="Okamura Y."/>
            <person name="Kirsch R."/>
            <person name="Pauchet Y."/>
        </authorList>
    </citation>
    <scope>NUCLEOTIDE SEQUENCE [LARGE SCALE GENOMIC DNA]</scope>
    <source>
        <strain evidence="1">EAD_L_NR</strain>
    </source>
</reference>
<evidence type="ECO:0000313" key="2">
    <source>
        <dbReference type="Proteomes" id="UP001159042"/>
    </source>
</evidence>
<name>A0AAV8VH29_9CUCU</name>
<organism evidence="1 2">
    <name type="scientific">Exocentrus adspersus</name>
    <dbReference type="NCBI Taxonomy" id="1586481"/>
    <lineage>
        <taxon>Eukaryota</taxon>
        <taxon>Metazoa</taxon>
        <taxon>Ecdysozoa</taxon>
        <taxon>Arthropoda</taxon>
        <taxon>Hexapoda</taxon>
        <taxon>Insecta</taxon>
        <taxon>Pterygota</taxon>
        <taxon>Neoptera</taxon>
        <taxon>Endopterygota</taxon>
        <taxon>Coleoptera</taxon>
        <taxon>Polyphaga</taxon>
        <taxon>Cucujiformia</taxon>
        <taxon>Chrysomeloidea</taxon>
        <taxon>Cerambycidae</taxon>
        <taxon>Lamiinae</taxon>
        <taxon>Acanthocinini</taxon>
        <taxon>Exocentrus</taxon>
    </lineage>
</organism>